<protein>
    <recommendedName>
        <fullName evidence="1">Putative plant transposon protein domain-containing protein</fullName>
    </recommendedName>
</protein>
<evidence type="ECO:0000313" key="2">
    <source>
        <dbReference type="EMBL" id="MCE2056138.1"/>
    </source>
</evidence>
<dbReference type="InterPro" id="IPR046796">
    <property type="entry name" value="Transposase_32_dom"/>
</dbReference>
<keyword evidence="3" id="KW-1185">Reference proteome</keyword>
<evidence type="ECO:0000259" key="1">
    <source>
        <dbReference type="Pfam" id="PF20167"/>
    </source>
</evidence>
<evidence type="ECO:0000313" key="3">
    <source>
        <dbReference type="Proteomes" id="UP000823775"/>
    </source>
</evidence>
<dbReference type="EMBL" id="JACEIK010006688">
    <property type="protein sequence ID" value="MCE2056138.1"/>
    <property type="molecule type" value="Genomic_DNA"/>
</dbReference>
<proteinExistence type="predicted"/>
<dbReference type="Pfam" id="PF20167">
    <property type="entry name" value="Transposase_32"/>
    <property type="match status" value="1"/>
</dbReference>
<reference evidence="2 3" key="1">
    <citation type="journal article" date="2021" name="BMC Genomics">
        <title>Datura genome reveals duplications of psychoactive alkaloid biosynthetic genes and high mutation rate following tissue culture.</title>
        <authorList>
            <person name="Rajewski A."/>
            <person name="Carter-House D."/>
            <person name="Stajich J."/>
            <person name="Litt A."/>
        </authorList>
    </citation>
    <scope>NUCLEOTIDE SEQUENCE [LARGE SCALE GENOMIC DNA]</scope>
    <source>
        <strain evidence="2">AR-01</strain>
    </source>
</reference>
<dbReference type="Proteomes" id="UP000823775">
    <property type="component" value="Unassembled WGS sequence"/>
</dbReference>
<gene>
    <name evidence="2" type="ORF">HAX54_044106</name>
</gene>
<organism evidence="2 3">
    <name type="scientific">Datura stramonium</name>
    <name type="common">Jimsonweed</name>
    <name type="synonym">Common thornapple</name>
    <dbReference type="NCBI Taxonomy" id="4076"/>
    <lineage>
        <taxon>Eukaryota</taxon>
        <taxon>Viridiplantae</taxon>
        <taxon>Streptophyta</taxon>
        <taxon>Embryophyta</taxon>
        <taxon>Tracheophyta</taxon>
        <taxon>Spermatophyta</taxon>
        <taxon>Magnoliopsida</taxon>
        <taxon>eudicotyledons</taxon>
        <taxon>Gunneridae</taxon>
        <taxon>Pentapetalae</taxon>
        <taxon>asterids</taxon>
        <taxon>lamiids</taxon>
        <taxon>Solanales</taxon>
        <taxon>Solanaceae</taxon>
        <taxon>Solanoideae</taxon>
        <taxon>Datureae</taxon>
        <taxon>Datura</taxon>
    </lineage>
</organism>
<comment type="caution">
    <text evidence="2">The sequence shown here is derived from an EMBL/GenBank/DDBJ whole genome shotgun (WGS) entry which is preliminary data.</text>
</comment>
<name>A0ABS8W3K1_DATST</name>
<accession>A0ABS8W3K1</accession>
<sequence>MVREFYANYMATLDGMYKKGQKVTDMPILLSVQVRGIQVDNSANTINRMLYGPEFMLPSRTIEFDYRMREQHNQHSWLTQVLTDGDNALEEDREVLVASLMLAFPLNIGVVIADEIKSQATTLSTSLPFPCLITRLCREAHVPILAGIDIETPTIKKYNLEKSKDETRHDLKLHKSVFEVFGLSDQSARVAKGIIHIAGAATGTELVCLAASLPTSTPSTSGAAVET</sequence>
<feature type="domain" description="Putative plant transposon protein" evidence="1">
    <location>
        <begin position="1"/>
        <end position="143"/>
    </location>
</feature>